<accession>A0AAD9EG13</accession>
<keyword evidence="3" id="KW-1185">Reference proteome</keyword>
<organism evidence="2 3">
    <name type="scientific">Colletotrichum chrysophilum</name>
    <dbReference type="NCBI Taxonomy" id="1836956"/>
    <lineage>
        <taxon>Eukaryota</taxon>
        <taxon>Fungi</taxon>
        <taxon>Dikarya</taxon>
        <taxon>Ascomycota</taxon>
        <taxon>Pezizomycotina</taxon>
        <taxon>Sordariomycetes</taxon>
        <taxon>Hypocreomycetidae</taxon>
        <taxon>Glomerellales</taxon>
        <taxon>Glomerellaceae</taxon>
        <taxon>Colletotrichum</taxon>
        <taxon>Colletotrichum gloeosporioides species complex</taxon>
    </lineage>
</organism>
<evidence type="ECO:0000313" key="3">
    <source>
        <dbReference type="Proteomes" id="UP001243330"/>
    </source>
</evidence>
<dbReference type="AlphaFoldDB" id="A0AAD9EG13"/>
<feature type="compositionally biased region" description="Basic and acidic residues" evidence="1">
    <location>
        <begin position="1"/>
        <end position="12"/>
    </location>
</feature>
<evidence type="ECO:0000256" key="1">
    <source>
        <dbReference type="SAM" id="MobiDB-lite"/>
    </source>
</evidence>
<evidence type="ECO:0000313" key="2">
    <source>
        <dbReference type="EMBL" id="KAK1843406.1"/>
    </source>
</evidence>
<dbReference type="Proteomes" id="UP001243330">
    <property type="component" value="Unassembled WGS sequence"/>
</dbReference>
<gene>
    <name evidence="2" type="ORF">CCHR01_13976</name>
</gene>
<feature type="region of interest" description="Disordered" evidence="1">
    <location>
        <begin position="1"/>
        <end position="27"/>
    </location>
</feature>
<proteinExistence type="predicted"/>
<sequence>MVDGGRRIETDGTKANQHVGDGHGPDAPFVMKAVDRAGPSGFGVLLWSISEARQSTVNLDPRRCRSLGCGRKFWRNLEKRWGPGRLVICDMSVHT</sequence>
<reference evidence="2" key="1">
    <citation type="submission" date="2023-01" db="EMBL/GenBank/DDBJ databases">
        <title>Colletotrichum chrysophilum M932 genome sequence.</title>
        <authorList>
            <person name="Baroncelli R."/>
        </authorList>
    </citation>
    <scope>NUCLEOTIDE SEQUENCE</scope>
    <source>
        <strain evidence="2">M932</strain>
    </source>
</reference>
<name>A0AAD9EG13_9PEZI</name>
<protein>
    <submittedName>
        <fullName evidence="2">Uncharacterized protein</fullName>
    </submittedName>
</protein>
<dbReference type="EMBL" id="JAQOWY010000360">
    <property type="protein sequence ID" value="KAK1843406.1"/>
    <property type="molecule type" value="Genomic_DNA"/>
</dbReference>
<comment type="caution">
    <text evidence="2">The sequence shown here is derived from an EMBL/GenBank/DDBJ whole genome shotgun (WGS) entry which is preliminary data.</text>
</comment>